<dbReference type="Proteomes" id="UP000270094">
    <property type="component" value="Unassembled WGS sequence"/>
</dbReference>
<gene>
    <name evidence="2" type="ORF">SVUK_LOCUS3150</name>
</gene>
<keyword evidence="3" id="KW-1185">Reference proteome</keyword>
<dbReference type="EMBL" id="UYYB01007836">
    <property type="protein sequence ID" value="VDM68152.1"/>
    <property type="molecule type" value="Genomic_DNA"/>
</dbReference>
<organism evidence="2 3">
    <name type="scientific">Strongylus vulgaris</name>
    <name type="common">Blood worm</name>
    <dbReference type="NCBI Taxonomy" id="40348"/>
    <lineage>
        <taxon>Eukaryota</taxon>
        <taxon>Metazoa</taxon>
        <taxon>Ecdysozoa</taxon>
        <taxon>Nematoda</taxon>
        <taxon>Chromadorea</taxon>
        <taxon>Rhabditida</taxon>
        <taxon>Rhabditina</taxon>
        <taxon>Rhabditomorpha</taxon>
        <taxon>Strongyloidea</taxon>
        <taxon>Strongylidae</taxon>
        <taxon>Strongylus</taxon>
    </lineage>
</organism>
<reference evidence="2 3" key="1">
    <citation type="submission" date="2018-11" db="EMBL/GenBank/DDBJ databases">
        <authorList>
            <consortium name="Pathogen Informatics"/>
        </authorList>
    </citation>
    <scope>NUCLEOTIDE SEQUENCE [LARGE SCALE GENOMIC DNA]</scope>
</reference>
<evidence type="ECO:0000256" key="1">
    <source>
        <dbReference type="SAM" id="MobiDB-lite"/>
    </source>
</evidence>
<dbReference type="AlphaFoldDB" id="A0A3P7KL42"/>
<feature type="compositionally biased region" description="Basic residues" evidence="1">
    <location>
        <begin position="145"/>
        <end position="156"/>
    </location>
</feature>
<accession>A0A3P7KL42</accession>
<name>A0A3P7KL42_STRVU</name>
<feature type="region of interest" description="Disordered" evidence="1">
    <location>
        <begin position="117"/>
        <end position="175"/>
    </location>
</feature>
<dbReference type="OrthoDB" id="5874059at2759"/>
<sequence length="175" mass="19557">MTQLRKASRASAHALQKASTRLSVQDILSLHSNHSSRSKQSIVIEDLPSPIQEQTDDEETSSSETTGTANSCRYLPPGEELPCLCKYDAEGNIRVMKALCPVHGFMVRRNYDYSVSNSDEDAAEDDEVHKEEPYFPEPYVPRRSSSMKKRKDKRRTGGNGRTSDQSSAPKPPDEP</sequence>
<feature type="region of interest" description="Disordered" evidence="1">
    <location>
        <begin position="38"/>
        <end position="73"/>
    </location>
</feature>
<evidence type="ECO:0000313" key="3">
    <source>
        <dbReference type="Proteomes" id="UP000270094"/>
    </source>
</evidence>
<proteinExistence type="predicted"/>
<protein>
    <submittedName>
        <fullName evidence="2">Uncharacterized protein</fullName>
    </submittedName>
</protein>
<evidence type="ECO:0000313" key="2">
    <source>
        <dbReference type="EMBL" id="VDM68152.1"/>
    </source>
</evidence>